<comment type="similarity">
    <text evidence="1">Belongs to the DprA/Smf family.</text>
</comment>
<dbReference type="InterPro" id="IPR041614">
    <property type="entry name" value="DprA_WH"/>
</dbReference>
<dbReference type="Pfam" id="PF17782">
    <property type="entry name" value="WHD_DprA"/>
    <property type="match status" value="1"/>
</dbReference>
<dbReference type="Gene3D" id="3.40.50.450">
    <property type="match status" value="1"/>
</dbReference>
<accession>A0A3M7ZYR7</accession>
<reference evidence="4 5" key="1">
    <citation type="submission" date="2018-10" db="EMBL/GenBank/DDBJ databases">
        <title>Isolation, diversity and antibacterial activity of antinobacteria from the wheat rhizosphere soil.</title>
        <authorList>
            <person name="Sun T."/>
        </authorList>
    </citation>
    <scope>NUCLEOTIDE SEQUENCE [LARGE SCALE GENOMIC DNA]</scope>
    <source>
        <strain evidence="4 5">SJ-23</strain>
    </source>
</reference>
<dbReference type="AlphaFoldDB" id="A0A3M7ZYR7"/>
<dbReference type="SUPFAM" id="SSF102405">
    <property type="entry name" value="MCP/YpsA-like"/>
    <property type="match status" value="1"/>
</dbReference>
<dbReference type="PANTHER" id="PTHR43022:SF1">
    <property type="entry name" value="PROTEIN SMF"/>
    <property type="match status" value="1"/>
</dbReference>
<dbReference type="NCBIfam" id="TIGR00732">
    <property type="entry name" value="dprA"/>
    <property type="match status" value="1"/>
</dbReference>
<evidence type="ECO:0000313" key="5">
    <source>
        <dbReference type="Proteomes" id="UP000275048"/>
    </source>
</evidence>
<dbReference type="RefSeq" id="WP_122938457.1">
    <property type="nucleotide sequence ID" value="NZ_JBHSNT010000047.1"/>
</dbReference>
<evidence type="ECO:0000259" key="2">
    <source>
        <dbReference type="Pfam" id="PF02481"/>
    </source>
</evidence>
<dbReference type="Pfam" id="PF02481">
    <property type="entry name" value="DNA_processg_A"/>
    <property type="match status" value="1"/>
</dbReference>
<protein>
    <submittedName>
        <fullName evidence="4">DNA-protecting protein DprA</fullName>
    </submittedName>
</protein>
<dbReference type="InterPro" id="IPR057666">
    <property type="entry name" value="DrpA_SLOG"/>
</dbReference>
<gene>
    <name evidence="4" type="primary">dprA</name>
    <name evidence="4" type="ORF">EDM22_17955</name>
</gene>
<name>A0A3M7ZYR7_9MICO</name>
<dbReference type="Proteomes" id="UP000275048">
    <property type="component" value="Unassembled WGS sequence"/>
</dbReference>
<dbReference type="Gene3D" id="1.10.10.10">
    <property type="entry name" value="Winged helix-like DNA-binding domain superfamily/Winged helix DNA-binding domain"/>
    <property type="match status" value="1"/>
</dbReference>
<dbReference type="GO" id="GO:0009294">
    <property type="term" value="P:DNA-mediated transformation"/>
    <property type="evidence" value="ECO:0007669"/>
    <property type="project" value="InterPro"/>
</dbReference>
<feature type="domain" description="Smf/DprA SLOG" evidence="2">
    <location>
        <begin position="118"/>
        <end position="327"/>
    </location>
</feature>
<dbReference type="InterPro" id="IPR036388">
    <property type="entry name" value="WH-like_DNA-bd_sf"/>
</dbReference>
<dbReference type="OrthoDB" id="9785707at2"/>
<dbReference type="PANTHER" id="PTHR43022">
    <property type="entry name" value="PROTEIN SMF"/>
    <property type="match status" value="1"/>
</dbReference>
<evidence type="ECO:0000313" key="4">
    <source>
        <dbReference type="EMBL" id="RNB44149.1"/>
    </source>
</evidence>
<feature type="domain" description="DprA winged helix" evidence="3">
    <location>
        <begin position="357"/>
        <end position="405"/>
    </location>
</feature>
<comment type="caution">
    <text evidence="4">The sequence shown here is derived from an EMBL/GenBank/DDBJ whole genome shotgun (WGS) entry which is preliminary data.</text>
</comment>
<sequence length="419" mass="43155">MSIVTRSAADLRAELTAVRPAGDEAEPAHLLATALLGFAAEPGDGVLGRLIAATGAVAAADSLLAGVDAAGLVELVAAAGEALDEREAATGIERWRPRLDHALFVRSLAQAARVGARLLVPGDRLWPVAVDELAQHAPITLWVRGRGEALIEAPSIALVGARAATSYGEHVALESAAGLVDRGFTVVSGGAYGIDGMAHRSAIASHGTTVAFLAGGVDRFYPLGHERLLTRIADTGAVVSELACGAAPTKWRFLQRNRLIAAASDATVVLEAGMRSGSLNTAGHAAALGRPLGAVPGPVTSPASAGCHRLLREYDAVCVVDAEQMAELAAGEPRGSAAVRVGAAEVDDLASRAAGGTDTMDPERLRVLDAMSTRSRREVDDIARRAGMPVTAVMGVLAVLESHGTVVFRGDGWLRRRSA</sequence>
<proteinExistence type="inferred from homology"/>
<evidence type="ECO:0000256" key="1">
    <source>
        <dbReference type="ARBA" id="ARBA00006525"/>
    </source>
</evidence>
<dbReference type="InterPro" id="IPR003488">
    <property type="entry name" value="DprA"/>
</dbReference>
<dbReference type="InterPro" id="IPR036390">
    <property type="entry name" value="WH_DNA-bd_sf"/>
</dbReference>
<keyword evidence="5" id="KW-1185">Reference proteome</keyword>
<dbReference type="EMBL" id="RHHB01000064">
    <property type="protein sequence ID" value="RNB44149.1"/>
    <property type="molecule type" value="Genomic_DNA"/>
</dbReference>
<evidence type="ECO:0000259" key="3">
    <source>
        <dbReference type="Pfam" id="PF17782"/>
    </source>
</evidence>
<dbReference type="SUPFAM" id="SSF46785">
    <property type="entry name" value="Winged helix' DNA-binding domain"/>
    <property type="match status" value="1"/>
</dbReference>
<organism evidence="4 5">
    <name type="scientific">Agromyces tardus</name>
    <dbReference type="NCBI Taxonomy" id="2583849"/>
    <lineage>
        <taxon>Bacteria</taxon>
        <taxon>Bacillati</taxon>
        <taxon>Actinomycetota</taxon>
        <taxon>Actinomycetes</taxon>
        <taxon>Micrococcales</taxon>
        <taxon>Microbacteriaceae</taxon>
        <taxon>Agromyces</taxon>
    </lineage>
</organism>